<evidence type="ECO:0000313" key="2">
    <source>
        <dbReference type="Proteomes" id="UP000183832"/>
    </source>
</evidence>
<gene>
    <name evidence="1" type="ORF">CLUMA_CG017594</name>
</gene>
<evidence type="ECO:0000313" key="1">
    <source>
        <dbReference type="EMBL" id="CRL04519.1"/>
    </source>
</evidence>
<reference evidence="1 2" key="1">
    <citation type="submission" date="2015-04" db="EMBL/GenBank/DDBJ databases">
        <authorList>
            <person name="Syromyatnikov M.Y."/>
            <person name="Popov V.N."/>
        </authorList>
    </citation>
    <scope>NUCLEOTIDE SEQUENCE [LARGE SCALE GENOMIC DNA]</scope>
</reference>
<dbReference type="AlphaFoldDB" id="A0A1J1IWI3"/>
<sequence>TFSFSSSSDIVEGDLESPTFLNFHILDHLLLQNAISLITNIYRETKRENNSRYWNIYVQEVIKSSMIFCVCMPNIQSTEMYTNPNIYLI</sequence>
<organism evidence="1 2">
    <name type="scientific">Clunio marinus</name>
    <dbReference type="NCBI Taxonomy" id="568069"/>
    <lineage>
        <taxon>Eukaryota</taxon>
        <taxon>Metazoa</taxon>
        <taxon>Ecdysozoa</taxon>
        <taxon>Arthropoda</taxon>
        <taxon>Hexapoda</taxon>
        <taxon>Insecta</taxon>
        <taxon>Pterygota</taxon>
        <taxon>Neoptera</taxon>
        <taxon>Endopterygota</taxon>
        <taxon>Diptera</taxon>
        <taxon>Nematocera</taxon>
        <taxon>Chironomoidea</taxon>
        <taxon>Chironomidae</taxon>
        <taxon>Clunio</taxon>
    </lineage>
</organism>
<proteinExistence type="predicted"/>
<accession>A0A1J1IWI3</accession>
<dbReference type="Proteomes" id="UP000183832">
    <property type="component" value="Unassembled WGS sequence"/>
</dbReference>
<keyword evidence="2" id="KW-1185">Reference proteome</keyword>
<protein>
    <submittedName>
        <fullName evidence="1">CLUMA_CG017594, isoform A</fullName>
    </submittedName>
</protein>
<name>A0A1J1IWI3_9DIPT</name>
<dbReference type="EMBL" id="CVRI01000063">
    <property type="protein sequence ID" value="CRL04519.1"/>
    <property type="molecule type" value="Genomic_DNA"/>
</dbReference>
<feature type="non-terminal residue" evidence="1">
    <location>
        <position position="1"/>
    </location>
</feature>